<dbReference type="STRING" id="4155.A0A022RT08"/>
<feature type="domain" description="Myb-like" evidence="4">
    <location>
        <begin position="90"/>
        <end position="150"/>
    </location>
</feature>
<evidence type="ECO:0000259" key="5">
    <source>
        <dbReference type="PROSITE" id="PS51294"/>
    </source>
</evidence>
<feature type="compositionally biased region" description="Basic and acidic residues" evidence="3">
    <location>
        <begin position="8"/>
        <end position="25"/>
    </location>
</feature>
<evidence type="ECO:0000313" key="7">
    <source>
        <dbReference type="Proteomes" id="UP000030748"/>
    </source>
</evidence>
<dbReference type="CDD" id="cd11660">
    <property type="entry name" value="SANT_TRF"/>
    <property type="match status" value="1"/>
</dbReference>
<evidence type="ECO:0000259" key="4">
    <source>
        <dbReference type="PROSITE" id="PS50090"/>
    </source>
</evidence>
<comment type="subcellular location">
    <subcellularLocation>
        <location evidence="1">Nucleus</location>
    </subcellularLocation>
</comment>
<reference evidence="6 7" key="1">
    <citation type="journal article" date="2013" name="Proc. Natl. Acad. Sci. U.S.A.">
        <title>Fine-scale variation in meiotic recombination in Mimulus inferred from population shotgun sequencing.</title>
        <authorList>
            <person name="Hellsten U."/>
            <person name="Wright K.M."/>
            <person name="Jenkins J."/>
            <person name="Shu S."/>
            <person name="Yuan Y."/>
            <person name="Wessler S.R."/>
            <person name="Schmutz J."/>
            <person name="Willis J.H."/>
            <person name="Rokhsar D.S."/>
        </authorList>
    </citation>
    <scope>NUCLEOTIDE SEQUENCE [LARGE SCALE GENOMIC DNA]</scope>
    <source>
        <strain evidence="7">cv. DUN x IM62</strain>
    </source>
</reference>
<protein>
    <submittedName>
        <fullName evidence="6">Uncharacterized protein</fullName>
    </submittedName>
</protein>
<dbReference type="Gene3D" id="1.10.246.220">
    <property type="match status" value="1"/>
</dbReference>
<dbReference type="SMART" id="SM00717">
    <property type="entry name" value="SANT"/>
    <property type="match status" value="1"/>
</dbReference>
<evidence type="ECO:0000256" key="3">
    <source>
        <dbReference type="SAM" id="MobiDB-lite"/>
    </source>
</evidence>
<dbReference type="Proteomes" id="UP000030748">
    <property type="component" value="Unassembled WGS sequence"/>
</dbReference>
<evidence type="ECO:0000313" key="6">
    <source>
        <dbReference type="EMBL" id="EYU43657.1"/>
    </source>
</evidence>
<dbReference type="PROSITE" id="PS51294">
    <property type="entry name" value="HTH_MYB"/>
    <property type="match status" value="1"/>
</dbReference>
<dbReference type="InterPro" id="IPR001005">
    <property type="entry name" value="SANT/Myb"/>
</dbReference>
<name>A0A022RT08_ERYGU</name>
<dbReference type="PANTHER" id="PTHR46993:SF6">
    <property type="entry name" value="MYB TRANSCRIPTION FACTOR"/>
    <property type="match status" value="1"/>
</dbReference>
<sequence>MAGTSAREMPEGKNKNQDPGKENHVKLNQIDVDGDGNVQATTSIDKGNVRRPSLMERNKSARTSEWTEYEPEEETTKNAPLNKPEKENGKNRRVRRLWTSAEEKALETAVENLGVEKPGSIHWRTIATEYSDTIQDRTAEDLRYKWRNMMKAKEKRYG</sequence>
<dbReference type="InterPro" id="IPR009057">
    <property type="entry name" value="Homeodomain-like_sf"/>
</dbReference>
<dbReference type="EMBL" id="KI630240">
    <property type="protein sequence ID" value="EYU43657.1"/>
    <property type="molecule type" value="Genomic_DNA"/>
</dbReference>
<dbReference type="SUPFAM" id="SSF46689">
    <property type="entry name" value="Homeodomain-like"/>
    <property type="match status" value="1"/>
</dbReference>
<dbReference type="PhylomeDB" id="A0A022RT08"/>
<dbReference type="PANTHER" id="PTHR46993">
    <property type="entry name" value="MYB TRANSCRIPTION FACTOR"/>
    <property type="match status" value="1"/>
</dbReference>
<evidence type="ECO:0000256" key="1">
    <source>
        <dbReference type="ARBA" id="ARBA00004123"/>
    </source>
</evidence>
<accession>A0A022RT08</accession>
<feature type="domain" description="HTH myb-type" evidence="5">
    <location>
        <begin position="90"/>
        <end position="154"/>
    </location>
</feature>
<organism evidence="6 7">
    <name type="scientific">Erythranthe guttata</name>
    <name type="common">Yellow monkey flower</name>
    <name type="synonym">Mimulus guttatus</name>
    <dbReference type="NCBI Taxonomy" id="4155"/>
    <lineage>
        <taxon>Eukaryota</taxon>
        <taxon>Viridiplantae</taxon>
        <taxon>Streptophyta</taxon>
        <taxon>Embryophyta</taxon>
        <taxon>Tracheophyta</taxon>
        <taxon>Spermatophyta</taxon>
        <taxon>Magnoliopsida</taxon>
        <taxon>eudicotyledons</taxon>
        <taxon>Gunneridae</taxon>
        <taxon>Pentapetalae</taxon>
        <taxon>asterids</taxon>
        <taxon>lamiids</taxon>
        <taxon>Lamiales</taxon>
        <taxon>Phrymaceae</taxon>
        <taxon>Erythranthe</taxon>
    </lineage>
</organism>
<dbReference type="AlphaFoldDB" id="A0A022RT08"/>
<evidence type="ECO:0000256" key="2">
    <source>
        <dbReference type="ARBA" id="ARBA00023242"/>
    </source>
</evidence>
<dbReference type="InterPro" id="IPR017930">
    <property type="entry name" value="Myb_dom"/>
</dbReference>
<keyword evidence="7" id="KW-1185">Reference proteome</keyword>
<dbReference type="PROSITE" id="PS50090">
    <property type="entry name" value="MYB_LIKE"/>
    <property type="match status" value="1"/>
</dbReference>
<dbReference type="Pfam" id="PF00249">
    <property type="entry name" value="Myb_DNA-binding"/>
    <property type="match status" value="1"/>
</dbReference>
<gene>
    <name evidence="6" type="ORF">MIMGU_mgv11b012866mg</name>
</gene>
<dbReference type="GO" id="GO:0005634">
    <property type="term" value="C:nucleus"/>
    <property type="evidence" value="ECO:0007669"/>
    <property type="project" value="UniProtKB-SubCell"/>
</dbReference>
<proteinExistence type="predicted"/>
<keyword evidence="2" id="KW-0539">Nucleus</keyword>
<feature type="region of interest" description="Disordered" evidence="3">
    <location>
        <begin position="1"/>
        <end position="93"/>
    </location>
</feature>